<reference evidence="4" key="1">
    <citation type="journal article" date="2019" name="Int. J. Syst. Evol. Microbiol.">
        <title>The Global Catalogue of Microorganisms (GCM) 10K type strain sequencing project: providing services to taxonomists for standard genome sequencing and annotation.</title>
        <authorList>
            <consortium name="The Broad Institute Genomics Platform"/>
            <consortium name="The Broad Institute Genome Sequencing Center for Infectious Disease"/>
            <person name="Wu L."/>
            <person name="Ma J."/>
        </authorList>
    </citation>
    <scope>NUCLEOTIDE SEQUENCE [LARGE SCALE GENOMIC DNA]</scope>
    <source>
        <strain evidence="4">JCM 13249</strain>
    </source>
</reference>
<dbReference type="Pfam" id="PF08327">
    <property type="entry name" value="AHSA1"/>
    <property type="match status" value="1"/>
</dbReference>
<keyword evidence="4" id="KW-1185">Reference proteome</keyword>
<dbReference type="EMBL" id="BAAALS010000013">
    <property type="protein sequence ID" value="GAA1756665.1"/>
    <property type="molecule type" value="Genomic_DNA"/>
</dbReference>
<organism evidence="3 4">
    <name type="scientific">Luedemannella helvata</name>
    <dbReference type="NCBI Taxonomy" id="349315"/>
    <lineage>
        <taxon>Bacteria</taxon>
        <taxon>Bacillati</taxon>
        <taxon>Actinomycetota</taxon>
        <taxon>Actinomycetes</taxon>
        <taxon>Micromonosporales</taxon>
        <taxon>Micromonosporaceae</taxon>
        <taxon>Luedemannella</taxon>
    </lineage>
</organism>
<comment type="similarity">
    <text evidence="1">Belongs to the AHA1 family.</text>
</comment>
<dbReference type="SUPFAM" id="SSF55961">
    <property type="entry name" value="Bet v1-like"/>
    <property type="match status" value="1"/>
</dbReference>
<dbReference type="Gene3D" id="3.30.530.20">
    <property type="match status" value="1"/>
</dbReference>
<proteinExistence type="inferred from homology"/>
<name>A0ABP4WKC6_9ACTN</name>
<evidence type="ECO:0000256" key="1">
    <source>
        <dbReference type="ARBA" id="ARBA00006817"/>
    </source>
</evidence>
<gene>
    <name evidence="3" type="ORF">GCM10009681_29770</name>
</gene>
<sequence>MSTDTQVYRVFINAPAQAIWDAITTPEISRQYGYRAIADYDLRPGGAYAGRADADMQAFGMPETVVDGEVIEADPPHKLVQTWRFLWSDEIKAEGPTRLTWEIKEQPGGVCSLTLTHELAGAPLHAEQVAGAIEGAGGGWAYVLSDLKTLLETGKCLPGA</sequence>
<dbReference type="Proteomes" id="UP001500655">
    <property type="component" value="Unassembled WGS sequence"/>
</dbReference>
<comment type="caution">
    <text evidence="3">The sequence shown here is derived from an EMBL/GenBank/DDBJ whole genome shotgun (WGS) entry which is preliminary data.</text>
</comment>
<dbReference type="RefSeq" id="WP_344081827.1">
    <property type="nucleotide sequence ID" value="NZ_BAAALS010000013.1"/>
</dbReference>
<accession>A0ABP4WKC6</accession>
<dbReference type="InterPro" id="IPR013538">
    <property type="entry name" value="ASHA1/2-like_C"/>
</dbReference>
<evidence type="ECO:0000259" key="2">
    <source>
        <dbReference type="Pfam" id="PF08327"/>
    </source>
</evidence>
<dbReference type="InterPro" id="IPR023393">
    <property type="entry name" value="START-like_dom_sf"/>
</dbReference>
<evidence type="ECO:0000313" key="4">
    <source>
        <dbReference type="Proteomes" id="UP001500655"/>
    </source>
</evidence>
<protein>
    <submittedName>
        <fullName evidence="3">SRPBCC domain-containing protein</fullName>
    </submittedName>
</protein>
<feature type="domain" description="Activator of Hsp90 ATPase homologue 1/2-like C-terminal" evidence="2">
    <location>
        <begin position="13"/>
        <end position="152"/>
    </location>
</feature>
<evidence type="ECO:0000313" key="3">
    <source>
        <dbReference type="EMBL" id="GAA1756665.1"/>
    </source>
</evidence>